<gene>
    <name evidence="4" type="ORF">DFR66_10185</name>
    <name evidence="5" type="ORF">IQ02_00083</name>
</gene>
<dbReference type="GO" id="GO:0046872">
    <property type="term" value="F:metal ion binding"/>
    <property type="evidence" value="ECO:0007669"/>
    <property type="project" value="InterPro"/>
</dbReference>
<dbReference type="EMBL" id="QQBA01000001">
    <property type="protein sequence ID" value="RDI58163.1"/>
    <property type="molecule type" value="Genomic_DNA"/>
</dbReference>
<dbReference type="Gene3D" id="2.60.40.200">
    <property type="entry name" value="Superoxide dismutase, copper/zinc binding domain"/>
    <property type="match status" value="1"/>
</dbReference>
<dbReference type="AlphaFoldDB" id="A0A562Q6Z3"/>
<dbReference type="EMBL" id="VLKX01000001">
    <property type="protein sequence ID" value="TWI51950.1"/>
    <property type="molecule type" value="Genomic_DNA"/>
</dbReference>
<feature type="domain" description="CHRD" evidence="3">
    <location>
        <begin position="174"/>
        <end position="261"/>
    </location>
</feature>
<sequence>MKKFLKISFLPLLLLISMTLFLRCDNDSNMPELSGESKQFVLFAKSNPAINGTVTFSKKNDGSTLVTVQLSGTRTGENHPAHIHTSSAAQGGAILVDLNAIDGKTGKSETVIKTLNDGSAITYEQLLALDAYFNVHLSATDLATLIAQGDIGINELTSTSKTYTLSSVTYPAISGTAKLTKRVNGKTLVSISLTGTTQGVSSIAHIHLNTVAQTGGVVVDLTPVNGTTGKSETSVNNLNTGVAISYDELLNFNGYINVHESASAISTLIAQGDIGKNELTTISKTYALNAVTNNAISGTAKFTKRVSGETLISIALTGTTAGVISPAHIHLNSVAQGGGIAIDLTAVNGTTGKSETSVSKLNNGTAITYDMLLDFNGYINVHQSATNLSTIIAQGNIGSNTGNNTALNYNVTNSGASSYIFNGNGLTNSNNPNLTLQRGKTYTFTVNTPGHPFLIKSVQSTGTANPYSDGVTNNGSSNGVITFTIPSNAPNTLYYICEFHSSMTGVITVTN</sequence>
<dbReference type="Gene3D" id="2.60.40.420">
    <property type="entry name" value="Cupredoxins - blue copper proteins"/>
    <property type="match status" value="1"/>
</dbReference>
<dbReference type="InterPro" id="IPR008972">
    <property type="entry name" value="Cupredoxin"/>
</dbReference>
<evidence type="ECO:0000313" key="7">
    <source>
        <dbReference type="Proteomes" id="UP000321392"/>
    </source>
</evidence>
<dbReference type="GO" id="GO:0006801">
    <property type="term" value="P:superoxide metabolic process"/>
    <property type="evidence" value="ECO:0007669"/>
    <property type="project" value="InterPro"/>
</dbReference>
<dbReference type="SUPFAM" id="SSF49329">
    <property type="entry name" value="Cu,Zn superoxide dismutase-like"/>
    <property type="match status" value="3"/>
</dbReference>
<comment type="similarity">
    <text evidence="1">Belongs to the Cu-Zn superoxide dismutase family.</text>
</comment>
<comment type="caution">
    <text evidence="5">The sequence shown here is derived from an EMBL/GenBank/DDBJ whole genome shotgun (WGS) entry which is preliminary data.</text>
</comment>
<evidence type="ECO:0000313" key="4">
    <source>
        <dbReference type="EMBL" id="RDI58163.1"/>
    </source>
</evidence>
<accession>A0A562Q6Z3</accession>
<feature type="signal peptide" evidence="2">
    <location>
        <begin position="1"/>
        <end position="22"/>
    </location>
</feature>
<dbReference type="Proteomes" id="UP000321392">
    <property type="component" value="Unassembled WGS sequence"/>
</dbReference>
<feature type="domain" description="CHRD" evidence="3">
    <location>
        <begin position="50"/>
        <end position="137"/>
    </location>
</feature>
<keyword evidence="2" id="KW-0732">Signal</keyword>
<dbReference type="SUPFAM" id="SSF49503">
    <property type="entry name" value="Cupredoxins"/>
    <property type="match status" value="1"/>
</dbReference>
<dbReference type="Proteomes" id="UP000254518">
    <property type="component" value="Unassembled WGS sequence"/>
</dbReference>
<evidence type="ECO:0000256" key="2">
    <source>
        <dbReference type="SAM" id="SignalP"/>
    </source>
</evidence>
<dbReference type="RefSeq" id="WP_242008606.1">
    <property type="nucleotide sequence ID" value="NZ_QQBA01000001.1"/>
</dbReference>
<name>A0A562Q6Z3_9FLAO</name>
<dbReference type="Pfam" id="PF07452">
    <property type="entry name" value="CHRD"/>
    <property type="match status" value="2"/>
</dbReference>
<dbReference type="InterPro" id="IPR036423">
    <property type="entry name" value="SOD-like_Cu/Zn_dom_sf"/>
</dbReference>
<reference evidence="4 6" key="2">
    <citation type="submission" date="2018-07" db="EMBL/GenBank/DDBJ databases">
        <title>Genomic Encyclopedia of Type Strains, Phase IV (KMG-IV): sequencing the most valuable type-strain genomes for metagenomic binning, comparative biology and taxonomic classification.</title>
        <authorList>
            <person name="Goeker M."/>
        </authorList>
    </citation>
    <scope>NUCLEOTIDE SEQUENCE [LARGE SCALE GENOMIC DNA]</scope>
    <source>
        <strain evidence="4 6">DSM 19728</strain>
    </source>
</reference>
<reference evidence="5" key="3">
    <citation type="submission" date="2019-07" db="EMBL/GenBank/DDBJ databases">
        <authorList>
            <person name="Whitman W."/>
            <person name="Huntemann M."/>
            <person name="Clum A."/>
            <person name="Pillay M."/>
            <person name="Palaniappan K."/>
            <person name="Varghese N."/>
            <person name="Mikhailova N."/>
            <person name="Stamatis D."/>
            <person name="Reddy T."/>
            <person name="Daum C."/>
            <person name="Shapiro N."/>
            <person name="Ivanova N."/>
            <person name="Kyrpides N."/>
            <person name="Woyke T."/>
        </authorList>
    </citation>
    <scope>NUCLEOTIDE SEQUENCE</scope>
    <source>
        <strain evidence="5">CGMCC 1.5380</strain>
    </source>
</reference>
<protein>
    <submittedName>
        <fullName evidence="5">Copper/zinc superoxide dismutase (SODC)</fullName>
    </submittedName>
</protein>
<proteinExistence type="inferred from homology"/>
<evidence type="ECO:0000256" key="1">
    <source>
        <dbReference type="ARBA" id="ARBA00010457"/>
    </source>
</evidence>
<evidence type="ECO:0000259" key="3">
    <source>
        <dbReference type="Pfam" id="PF07452"/>
    </source>
</evidence>
<keyword evidence="6" id="KW-1185">Reference proteome</keyword>
<evidence type="ECO:0000313" key="6">
    <source>
        <dbReference type="Proteomes" id="UP000254518"/>
    </source>
</evidence>
<evidence type="ECO:0000313" key="5">
    <source>
        <dbReference type="EMBL" id="TWI51950.1"/>
    </source>
</evidence>
<organism evidence="5 7">
    <name type="scientific">Flavobacterium glaciei</name>
    <dbReference type="NCBI Taxonomy" id="386300"/>
    <lineage>
        <taxon>Bacteria</taxon>
        <taxon>Pseudomonadati</taxon>
        <taxon>Bacteroidota</taxon>
        <taxon>Flavobacteriia</taxon>
        <taxon>Flavobacteriales</taxon>
        <taxon>Flavobacteriaceae</taxon>
        <taxon>Flavobacterium</taxon>
    </lineage>
</organism>
<feature type="chain" id="PRO_5023141205" evidence="2">
    <location>
        <begin position="23"/>
        <end position="511"/>
    </location>
</feature>
<dbReference type="InterPro" id="IPR010895">
    <property type="entry name" value="CHRD"/>
</dbReference>
<reference evidence="5 7" key="1">
    <citation type="journal article" date="2015" name="Stand. Genomic Sci.">
        <title>Genomic Encyclopedia of Bacterial and Archaeal Type Strains, Phase III: the genomes of soil and plant-associated and newly described type strains.</title>
        <authorList>
            <person name="Whitman W.B."/>
            <person name="Woyke T."/>
            <person name="Klenk H.P."/>
            <person name="Zhou Y."/>
            <person name="Lilburn T.G."/>
            <person name="Beck B.J."/>
            <person name="De Vos P."/>
            <person name="Vandamme P."/>
            <person name="Eisen J.A."/>
            <person name="Garrity G."/>
            <person name="Hugenholtz P."/>
            <person name="Kyrpides N.C."/>
        </authorList>
    </citation>
    <scope>NUCLEOTIDE SEQUENCE [LARGE SCALE GENOMIC DNA]</scope>
    <source>
        <strain evidence="5 7">CGMCC 1.5380</strain>
    </source>
</reference>